<keyword evidence="2" id="KW-1185">Reference proteome</keyword>
<dbReference type="Proteomes" id="UP000324897">
    <property type="component" value="Chromosome 2"/>
</dbReference>
<reference evidence="1 2" key="1">
    <citation type="journal article" date="2019" name="Sci. Rep.">
        <title>A high-quality genome of Eragrostis curvula grass provides insights into Poaceae evolution and supports new strategies to enhance forage quality.</title>
        <authorList>
            <person name="Carballo J."/>
            <person name="Santos B.A.C.M."/>
            <person name="Zappacosta D."/>
            <person name="Garbus I."/>
            <person name="Selva J.P."/>
            <person name="Gallo C.A."/>
            <person name="Diaz A."/>
            <person name="Albertini E."/>
            <person name="Caccamo M."/>
            <person name="Echenique V."/>
        </authorList>
    </citation>
    <scope>NUCLEOTIDE SEQUENCE [LARGE SCALE GENOMIC DNA]</scope>
    <source>
        <strain evidence="2">cv. Victoria</strain>
        <tissue evidence="1">Leaf</tissue>
    </source>
</reference>
<accession>A0A5J9UK47</accession>
<dbReference type="AlphaFoldDB" id="A0A5J9UK47"/>
<dbReference type="EMBL" id="RWGY01000013">
    <property type="protein sequence ID" value="TVU24169.1"/>
    <property type="molecule type" value="Genomic_DNA"/>
</dbReference>
<protein>
    <submittedName>
        <fullName evidence="1">Uncharacterized protein</fullName>
    </submittedName>
</protein>
<dbReference type="Gramene" id="TVU24169">
    <property type="protein sequence ID" value="TVU24169"/>
    <property type="gene ID" value="EJB05_26571"/>
</dbReference>
<evidence type="ECO:0000313" key="2">
    <source>
        <dbReference type="Proteomes" id="UP000324897"/>
    </source>
</evidence>
<proteinExistence type="predicted"/>
<dbReference type="OrthoDB" id="1297712at2759"/>
<gene>
    <name evidence="1" type="ORF">EJB05_26571</name>
</gene>
<organism evidence="1 2">
    <name type="scientific">Eragrostis curvula</name>
    <name type="common">weeping love grass</name>
    <dbReference type="NCBI Taxonomy" id="38414"/>
    <lineage>
        <taxon>Eukaryota</taxon>
        <taxon>Viridiplantae</taxon>
        <taxon>Streptophyta</taxon>
        <taxon>Embryophyta</taxon>
        <taxon>Tracheophyta</taxon>
        <taxon>Spermatophyta</taxon>
        <taxon>Magnoliopsida</taxon>
        <taxon>Liliopsida</taxon>
        <taxon>Poales</taxon>
        <taxon>Poaceae</taxon>
        <taxon>PACMAD clade</taxon>
        <taxon>Chloridoideae</taxon>
        <taxon>Eragrostideae</taxon>
        <taxon>Eragrostidinae</taxon>
        <taxon>Eragrostis</taxon>
    </lineage>
</organism>
<evidence type="ECO:0000313" key="1">
    <source>
        <dbReference type="EMBL" id="TVU24169.1"/>
    </source>
</evidence>
<name>A0A5J9UK47_9POAL</name>
<comment type="caution">
    <text evidence="1">The sequence shown here is derived from an EMBL/GenBank/DDBJ whole genome shotgun (WGS) entry which is preliminary data.</text>
</comment>
<sequence length="110" mass="12583">MSLALIHLLDRDSIKPNVPSCRGNQLSRYPIVKRCCAKHCWFRLRAIWPDCQRDKGVSTNFVMTDFVHEGRLSNGDAHRVARGSLFDVVGRHLWLLDLSDGVCNSYNINE</sequence>
<feature type="non-terminal residue" evidence="1">
    <location>
        <position position="1"/>
    </location>
</feature>